<reference evidence="2" key="1">
    <citation type="journal article" date="2019" name="Int. J. Syst. Evol. Microbiol.">
        <title>The Global Catalogue of Microorganisms (GCM) 10K type strain sequencing project: providing services to taxonomists for standard genome sequencing and annotation.</title>
        <authorList>
            <consortium name="The Broad Institute Genomics Platform"/>
            <consortium name="The Broad Institute Genome Sequencing Center for Infectious Disease"/>
            <person name="Wu L."/>
            <person name="Ma J."/>
        </authorList>
    </citation>
    <scope>NUCLEOTIDE SEQUENCE [LARGE SCALE GENOMIC DNA]</scope>
    <source>
        <strain evidence="2">CGMCC 4.7152</strain>
    </source>
</reference>
<evidence type="ECO:0000313" key="1">
    <source>
        <dbReference type="EMBL" id="MFC5001895.1"/>
    </source>
</evidence>
<organism evidence="1 2">
    <name type="scientific">Dactylosporangium cerinum</name>
    <dbReference type="NCBI Taxonomy" id="1434730"/>
    <lineage>
        <taxon>Bacteria</taxon>
        <taxon>Bacillati</taxon>
        <taxon>Actinomycetota</taxon>
        <taxon>Actinomycetes</taxon>
        <taxon>Micromonosporales</taxon>
        <taxon>Micromonosporaceae</taxon>
        <taxon>Dactylosporangium</taxon>
    </lineage>
</organism>
<dbReference type="EMBL" id="JBHSIU010000041">
    <property type="protein sequence ID" value="MFC5001895.1"/>
    <property type="molecule type" value="Genomic_DNA"/>
</dbReference>
<accession>A0ABV9W224</accession>
<dbReference type="Proteomes" id="UP001595912">
    <property type="component" value="Unassembled WGS sequence"/>
</dbReference>
<evidence type="ECO:0000313" key="2">
    <source>
        <dbReference type="Proteomes" id="UP001595912"/>
    </source>
</evidence>
<keyword evidence="2" id="KW-1185">Reference proteome</keyword>
<comment type="caution">
    <text evidence="1">The sequence shown here is derived from an EMBL/GenBank/DDBJ whole genome shotgun (WGS) entry which is preliminary data.</text>
</comment>
<protein>
    <submittedName>
        <fullName evidence="1">Uncharacterized protein</fullName>
    </submittedName>
</protein>
<sequence>MLTLEPSGSAGVMTLRSRASVRLQRTVDADLGAAPGVVRHSVSAGKLVAVVDALGDGRRLCRSLGAAHTTECRAEPATDDPATALTPVQMDAAGRPDRDIDRARFLTAWRRCVLEDHGQRVGGAAVIAAGALPATVAAFDGSEVPR</sequence>
<gene>
    <name evidence="1" type="ORF">ACFPIJ_29170</name>
</gene>
<name>A0ABV9W224_9ACTN</name>
<proteinExistence type="predicted"/>
<dbReference type="RefSeq" id="WP_380119472.1">
    <property type="nucleotide sequence ID" value="NZ_JBHSIU010000041.1"/>
</dbReference>